<dbReference type="AlphaFoldDB" id="A0A3P7JL78"/>
<protein>
    <submittedName>
        <fullName evidence="2">Uncharacterized protein</fullName>
    </submittedName>
</protein>
<name>A0A3P7JL78_STRVU</name>
<accession>A0A3P7JL78</accession>
<reference evidence="2 3" key="1">
    <citation type="submission" date="2018-11" db="EMBL/GenBank/DDBJ databases">
        <authorList>
            <consortium name="Pathogen Informatics"/>
        </authorList>
    </citation>
    <scope>NUCLEOTIDE SEQUENCE [LARGE SCALE GENOMIC DNA]</scope>
</reference>
<proteinExistence type="predicted"/>
<gene>
    <name evidence="2" type="ORF">SVUK_LOCUS16521</name>
</gene>
<keyword evidence="3" id="KW-1185">Reference proteome</keyword>
<dbReference type="OrthoDB" id="5877933at2759"/>
<evidence type="ECO:0000313" key="3">
    <source>
        <dbReference type="Proteomes" id="UP000270094"/>
    </source>
</evidence>
<evidence type="ECO:0000256" key="1">
    <source>
        <dbReference type="SAM" id="MobiDB-lite"/>
    </source>
</evidence>
<feature type="region of interest" description="Disordered" evidence="1">
    <location>
        <begin position="83"/>
        <end position="157"/>
    </location>
</feature>
<feature type="compositionally biased region" description="Basic residues" evidence="1">
    <location>
        <begin position="91"/>
        <end position="100"/>
    </location>
</feature>
<dbReference type="EMBL" id="UYYB01113331">
    <property type="protein sequence ID" value="VDM81523.1"/>
    <property type="molecule type" value="Genomic_DNA"/>
</dbReference>
<organism evidence="2 3">
    <name type="scientific">Strongylus vulgaris</name>
    <name type="common">Blood worm</name>
    <dbReference type="NCBI Taxonomy" id="40348"/>
    <lineage>
        <taxon>Eukaryota</taxon>
        <taxon>Metazoa</taxon>
        <taxon>Ecdysozoa</taxon>
        <taxon>Nematoda</taxon>
        <taxon>Chromadorea</taxon>
        <taxon>Rhabditida</taxon>
        <taxon>Rhabditina</taxon>
        <taxon>Rhabditomorpha</taxon>
        <taxon>Strongyloidea</taxon>
        <taxon>Strongylidae</taxon>
        <taxon>Strongylus</taxon>
    </lineage>
</organism>
<sequence length="247" mass="27395">MEASPIPSTPMGKFEEPKYGRVLLSSTFPTASLQKIMSSALHNLEGYRVLGRPRICQAGGKPPPDPSLVADIEAELNKEIVEMRQPTPTVLKKKRKRKASKKLEEERASEDSQSSKPMKAIKVEAVDEMETGANRKDAPRATVSDAKPSHSSLSSTTVEVVDARTDNSNGSLKIRIKLHAQRNSAEATIESWKPPKPVNVRPWAQLNVMEQSYVAKLASLLKVSEVDISRKDWFEEICGKVCSPWDF</sequence>
<dbReference type="Proteomes" id="UP000270094">
    <property type="component" value="Unassembled WGS sequence"/>
</dbReference>
<evidence type="ECO:0000313" key="2">
    <source>
        <dbReference type="EMBL" id="VDM81523.1"/>
    </source>
</evidence>
<feature type="compositionally biased region" description="Basic and acidic residues" evidence="1">
    <location>
        <begin position="101"/>
        <end position="110"/>
    </location>
</feature>